<dbReference type="RefSeq" id="XP_022656400.1">
    <property type="nucleotide sequence ID" value="XM_022800665.1"/>
</dbReference>
<keyword evidence="5" id="KW-0539">Nucleus</keyword>
<dbReference type="GO" id="GO:0008270">
    <property type="term" value="F:zinc ion binding"/>
    <property type="evidence" value="ECO:0007669"/>
    <property type="project" value="UniProtKB-KW"/>
</dbReference>
<sequence>MGLSCSSGASPLKCTSIRKVDSASSADAYRPVSTEEIDTSTSSNKTDLVHLGQLDAADFNKFLSRIATFFNEEGVNHHWLSKPPSLSPPNCAMFGWRLTSCNMLTCELCGSKLFAEVSAKLPAHIARKCLKEIERNLRSGHTKGCAFRFAPCPDHFKYISPTAAAALVAAFEQRLESLSVLKQDLPCVTMDEFDQLDKIKRDSDLKDTPTELVILALLGWEHHSTAYNKFVFIRCGFCFRKVCTMFYRKLTREEEGLVEEAQHKMCEESQASSPAGGTSGVSGDSDQPNSLERKRRGSKDILEARTIVQGGKKKRRPQDQLNPFFEHRSWCAWISKECRDSPLGWKVLLDLLVNHHKRLQDGRAINNMSHAQAIAAAENAVEKLRRKSDYWKEKLLPASRVGLEDANTNNENRGSQNNNNNNCTNNNNNNNNNNGADRSDASKNSCPTTTESEGKSPTGNNTSNHLKKSNPINEVIVAEKQQGSQVIIDDR</sequence>
<name>A0A7M7K6M2_VARDE</name>
<feature type="coiled-coil region" evidence="7">
    <location>
        <begin position="367"/>
        <end position="394"/>
    </location>
</feature>
<evidence type="ECO:0000256" key="3">
    <source>
        <dbReference type="ARBA" id="ARBA00022771"/>
    </source>
</evidence>
<dbReference type="RefSeq" id="XP_022656401.1">
    <property type="nucleotide sequence ID" value="XM_022800666.1"/>
</dbReference>
<dbReference type="RefSeq" id="XP_022656399.1">
    <property type="nucleotide sequence ID" value="XM_022800664.1"/>
</dbReference>
<feature type="domain" description="NuBaID C-terminal" evidence="10">
    <location>
        <begin position="213"/>
        <end position="339"/>
    </location>
</feature>
<evidence type="ECO:0000259" key="10">
    <source>
        <dbReference type="Pfam" id="PF08600"/>
    </source>
</evidence>
<feature type="region of interest" description="Disordered" evidence="8">
    <location>
        <begin position="261"/>
        <end position="296"/>
    </location>
</feature>
<evidence type="ECO:0000259" key="9">
    <source>
        <dbReference type="Pfam" id="PF07967"/>
    </source>
</evidence>
<dbReference type="KEGG" id="vde:111248396"/>
<dbReference type="EnsemblMetazoa" id="XM_022800666">
    <property type="protein sequence ID" value="XP_022656401"/>
    <property type="gene ID" value="LOC111248396"/>
</dbReference>
<feature type="domain" description="C3HC-type" evidence="9">
    <location>
        <begin position="58"/>
        <end position="187"/>
    </location>
</feature>
<dbReference type="GeneID" id="111248396"/>
<dbReference type="EnsemblMetazoa" id="XM_022800664">
    <property type="protein sequence ID" value="XP_022656399"/>
    <property type="gene ID" value="LOC111248396"/>
</dbReference>
<dbReference type="EnsemblMetazoa" id="XM_022800662">
    <property type="protein sequence ID" value="XP_022656397"/>
    <property type="gene ID" value="LOC111248396"/>
</dbReference>
<evidence type="ECO:0000256" key="7">
    <source>
        <dbReference type="SAM" id="Coils"/>
    </source>
</evidence>
<evidence type="ECO:0000313" key="12">
    <source>
        <dbReference type="Proteomes" id="UP000594260"/>
    </source>
</evidence>
<proteinExistence type="predicted"/>
<feature type="region of interest" description="Disordered" evidence="8">
    <location>
        <begin position="402"/>
        <end position="491"/>
    </location>
</feature>
<dbReference type="EnsemblMetazoa" id="XM_022800667">
    <property type="protein sequence ID" value="XP_022656402"/>
    <property type="gene ID" value="LOC111248396"/>
</dbReference>
<dbReference type="EnsemblMetazoa" id="XM_022800665">
    <property type="protein sequence ID" value="XP_022656400"/>
    <property type="gene ID" value="LOC111248396"/>
</dbReference>
<dbReference type="Pfam" id="PF08600">
    <property type="entry name" value="NuBaID_C"/>
    <property type="match status" value="1"/>
</dbReference>
<evidence type="ECO:0000256" key="2">
    <source>
        <dbReference type="ARBA" id="ARBA00022723"/>
    </source>
</evidence>
<dbReference type="RefSeq" id="XP_022656397.1">
    <property type="nucleotide sequence ID" value="XM_022800662.1"/>
</dbReference>
<dbReference type="InterPro" id="IPR012935">
    <property type="entry name" value="NuBaID_N"/>
</dbReference>
<dbReference type="EnsemblMetazoa" id="XM_022800663">
    <property type="protein sequence ID" value="XP_022656398"/>
    <property type="gene ID" value="LOC111248396"/>
</dbReference>
<dbReference type="AlphaFoldDB" id="A0A7M7K6M2"/>
<dbReference type="InParanoid" id="A0A7M7K6M2"/>
<dbReference type="GO" id="GO:0005634">
    <property type="term" value="C:nucleus"/>
    <property type="evidence" value="ECO:0007669"/>
    <property type="project" value="UniProtKB-SubCell"/>
</dbReference>
<feature type="compositionally biased region" description="Low complexity" evidence="8">
    <location>
        <begin position="407"/>
        <end position="434"/>
    </location>
</feature>
<organism evidence="11 12">
    <name type="scientific">Varroa destructor</name>
    <name type="common">Honeybee mite</name>
    <dbReference type="NCBI Taxonomy" id="109461"/>
    <lineage>
        <taxon>Eukaryota</taxon>
        <taxon>Metazoa</taxon>
        <taxon>Ecdysozoa</taxon>
        <taxon>Arthropoda</taxon>
        <taxon>Chelicerata</taxon>
        <taxon>Arachnida</taxon>
        <taxon>Acari</taxon>
        <taxon>Parasitiformes</taxon>
        <taxon>Mesostigmata</taxon>
        <taxon>Gamasina</taxon>
        <taxon>Dermanyssoidea</taxon>
        <taxon>Varroidae</taxon>
        <taxon>Varroa</taxon>
    </lineage>
</organism>
<evidence type="ECO:0000256" key="8">
    <source>
        <dbReference type="SAM" id="MobiDB-lite"/>
    </source>
</evidence>
<feature type="compositionally biased region" description="Polar residues" evidence="8">
    <location>
        <begin position="442"/>
        <end position="464"/>
    </location>
</feature>
<keyword evidence="12" id="KW-1185">Reference proteome</keyword>
<dbReference type="OMA" id="HWISSNE"/>
<evidence type="ECO:0000256" key="1">
    <source>
        <dbReference type="ARBA" id="ARBA00004123"/>
    </source>
</evidence>
<dbReference type="Pfam" id="PF07967">
    <property type="entry name" value="zf-C3HC"/>
    <property type="match status" value="1"/>
</dbReference>
<dbReference type="RefSeq" id="XP_022656403.1">
    <property type="nucleotide sequence ID" value="XM_022800668.1"/>
</dbReference>
<feature type="compositionally biased region" description="Polar residues" evidence="8">
    <location>
        <begin position="269"/>
        <end position="290"/>
    </location>
</feature>
<dbReference type="PANTHER" id="PTHR15835:SF6">
    <property type="entry name" value="ZINC FINGER C3HC-TYPE PROTEIN 1"/>
    <property type="match status" value="1"/>
</dbReference>
<keyword evidence="2" id="KW-0479">Metal-binding</keyword>
<comment type="function">
    <text evidence="6">Required for proper positioning of a substantial amount of TPR at the nuclear basket (NB) through interaction with TPR.</text>
</comment>
<dbReference type="OrthoDB" id="6335187at2759"/>
<keyword evidence="7" id="KW-0175">Coiled coil</keyword>
<keyword evidence="3" id="KW-0863">Zinc-finger</keyword>
<evidence type="ECO:0000256" key="5">
    <source>
        <dbReference type="ARBA" id="ARBA00023242"/>
    </source>
</evidence>
<evidence type="ECO:0000256" key="4">
    <source>
        <dbReference type="ARBA" id="ARBA00022833"/>
    </source>
</evidence>
<dbReference type="EnsemblMetazoa" id="XM_022800668">
    <property type="protein sequence ID" value="XP_022656403"/>
    <property type="gene ID" value="LOC111248396"/>
</dbReference>
<evidence type="ECO:0000313" key="11">
    <source>
        <dbReference type="EnsemblMetazoa" id="XP_022656398"/>
    </source>
</evidence>
<dbReference type="RefSeq" id="XP_022656402.1">
    <property type="nucleotide sequence ID" value="XM_022800667.1"/>
</dbReference>
<dbReference type="RefSeq" id="XP_022656398.1">
    <property type="nucleotide sequence ID" value="XM_022800663.1"/>
</dbReference>
<accession>A0A7M7K6M2</accession>
<comment type="subcellular location">
    <subcellularLocation>
        <location evidence="1">Nucleus</location>
    </subcellularLocation>
</comment>
<keyword evidence="4" id="KW-0862">Zinc</keyword>
<dbReference type="Proteomes" id="UP000594260">
    <property type="component" value="Unplaced"/>
</dbReference>
<dbReference type="InterPro" id="IPR013909">
    <property type="entry name" value="NuBaID_C"/>
</dbReference>
<reference evidence="11" key="1">
    <citation type="submission" date="2021-01" db="UniProtKB">
        <authorList>
            <consortium name="EnsemblMetazoa"/>
        </authorList>
    </citation>
    <scope>IDENTIFICATION</scope>
</reference>
<protein>
    <submittedName>
        <fullName evidence="11">Uncharacterized protein</fullName>
    </submittedName>
</protein>
<dbReference type="PANTHER" id="PTHR15835">
    <property type="entry name" value="NUCLEAR-INTERACTING PARTNER OF ALK"/>
    <property type="match status" value="1"/>
</dbReference>
<evidence type="ECO:0000256" key="6">
    <source>
        <dbReference type="ARBA" id="ARBA00044931"/>
    </source>
</evidence>